<dbReference type="Proteomes" id="UP001054252">
    <property type="component" value="Unassembled WGS sequence"/>
</dbReference>
<dbReference type="GO" id="GO:0016020">
    <property type="term" value="C:membrane"/>
    <property type="evidence" value="ECO:0007669"/>
    <property type="project" value="TreeGrafter"/>
</dbReference>
<dbReference type="AlphaFoldDB" id="A0AAV5KEA6"/>
<proteinExistence type="predicted"/>
<comment type="caution">
    <text evidence="2">The sequence shown here is derived from an EMBL/GenBank/DDBJ whole genome shotgun (WGS) entry which is preliminary data.</text>
</comment>
<sequence>MTADTATLSYWLNWRFFLCALFIFISLFLSVILIWKYEGRKTCGLQESDNQPGSGSLYDEEAWNTCLKAIHPAWLLAFRLFAFIVLLSLLTAIVVIDGGGIFYFYTQWTFTLVTIYFGFGSSISICQCCKNWNKVGGNGVDHASLDSEQGTHIPSTLRNTVDVSNLSRSSNTLEEPHGRQKAGPWTYAFQIMYQVCAGAVILTDSIFWLILCPLLRSEHFGLNFLIVCMHSINIVFLLGDSILNCMRFPLFRIAYFVLYTGIFVIFQWIVHAFVYLWWPYPFLDLSSNYAPLW</sequence>
<gene>
    <name evidence="2" type="ORF">SLEP1_g32732</name>
</gene>
<organism evidence="2 3">
    <name type="scientific">Rubroshorea leprosula</name>
    <dbReference type="NCBI Taxonomy" id="152421"/>
    <lineage>
        <taxon>Eukaryota</taxon>
        <taxon>Viridiplantae</taxon>
        <taxon>Streptophyta</taxon>
        <taxon>Embryophyta</taxon>
        <taxon>Tracheophyta</taxon>
        <taxon>Spermatophyta</taxon>
        <taxon>Magnoliopsida</taxon>
        <taxon>eudicotyledons</taxon>
        <taxon>Gunneridae</taxon>
        <taxon>Pentapetalae</taxon>
        <taxon>rosids</taxon>
        <taxon>malvids</taxon>
        <taxon>Malvales</taxon>
        <taxon>Dipterocarpaceae</taxon>
        <taxon>Rubroshorea</taxon>
    </lineage>
</organism>
<accession>A0AAV5KEA6</accession>
<keyword evidence="1" id="KW-0812">Transmembrane</keyword>
<keyword evidence="1" id="KW-1133">Transmembrane helix</keyword>
<feature type="transmembrane region" description="Helical" evidence="1">
    <location>
        <begin position="12"/>
        <end position="35"/>
    </location>
</feature>
<dbReference type="PANTHER" id="PTHR12242">
    <property type="entry name" value="OS02G0130600 PROTEIN-RELATED"/>
    <property type="match status" value="1"/>
</dbReference>
<feature type="transmembrane region" description="Helical" evidence="1">
    <location>
        <begin position="255"/>
        <end position="278"/>
    </location>
</feature>
<dbReference type="PANTHER" id="PTHR12242:SF10">
    <property type="entry name" value="TRANSMEMBRANE PROTEIN"/>
    <property type="match status" value="1"/>
</dbReference>
<feature type="transmembrane region" description="Helical" evidence="1">
    <location>
        <begin position="102"/>
        <end position="125"/>
    </location>
</feature>
<dbReference type="EMBL" id="BPVZ01000061">
    <property type="protein sequence ID" value="GKV22927.1"/>
    <property type="molecule type" value="Genomic_DNA"/>
</dbReference>
<reference evidence="2 3" key="1">
    <citation type="journal article" date="2021" name="Commun. Biol.">
        <title>The genome of Shorea leprosula (Dipterocarpaceae) highlights the ecological relevance of drought in aseasonal tropical rainforests.</title>
        <authorList>
            <person name="Ng K.K.S."/>
            <person name="Kobayashi M.J."/>
            <person name="Fawcett J.A."/>
            <person name="Hatakeyama M."/>
            <person name="Paape T."/>
            <person name="Ng C.H."/>
            <person name="Ang C.C."/>
            <person name="Tnah L.H."/>
            <person name="Lee C.T."/>
            <person name="Nishiyama T."/>
            <person name="Sese J."/>
            <person name="O'Brien M.J."/>
            <person name="Copetti D."/>
            <person name="Mohd Noor M.I."/>
            <person name="Ong R.C."/>
            <person name="Putra M."/>
            <person name="Sireger I.Z."/>
            <person name="Indrioko S."/>
            <person name="Kosugi Y."/>
            <person name="Izuno A."/>
            <person name="Isagi Y."/>
            <person name="Lee S.L."/>
            <person name="Shimizu K.K."/>
        </authorList>
    </citation>
    <scope>NUCLEOTIDE SEQUENCE [LARGE SCALE GENOMIC DNA]</scope>
    <source>
        <strain evidence="2">214</strain>
    </source>
</reference>
<feature type="transmembrane region" description="Helical" evidence="1">
    <location>
        <begin position="187"/>
        <end position="210"/>
    </location>
</feature>
<keyword evidence="3" id="KW-1185">Reference proteome</keyword>
<evidence type="ECO:0000313" key="2">
    <source>
        <dbReference type="EMBL" id="GKV22927.1"/>
    </source>
</evidence>
<feature type="transmembrane region" description="Helical" evidence="1">
    <location>
        <begin position="222"/>
        <end position="243"/>
    </location>
</feature>
<keyword evidence="1" id="KW-0472">Membrane</keyword>
<evidence type="ECO:0000256" key="1">
    <source>
        <dbReference type="SAM" id="Phobius"/>
    </source>
</evidence>
<evidence type="ECO:0000313" key="3">
    <source>
        <dbReference type="Proteomes" id="UP001054252"/>
    </source>
</evidence>
<feature type="transmembrane region" description="Helical" evidence="1">
    <location>
        <begin position="73"/>
        <end position="96"/>
    </location>
</feature>
<name>A0AAV5KEA6_9ROSI</name>
<protein>
    <submittedName>
        <fullName evidence="2">Uncharacterized protein</fullName>
    </submittedName>
</protein>